<comment type="caution">
    <text evidence="6">The sequence shown here is derived from an EMBL/GenBank/DDBJ whole genome shotgun (WGS) entry which is preliminary data.</text>
</comment>
<dbReference type="GO" id="GO:0008270">
    <property type="term" value="F:zinc ion binding"/>
    <property type="evidence" value="ECO:0007669"/>
    <property type="project" value="UniProtKB-KW"/>
</dbReference>
<feature type="region of interest" description="Disordered" evidence="4">
    <location>
        <begin position="1"/>
        <end position="72"/>
    </location>
</feature>
<dbReference type="PANTHER" id="PTHR24102">
    <property type="entry name" value="PHD FINGER PROTEIN"/>
    <property type="match status" value="1"/>
</dbReference>
<keyword evidence="3" id="KW-0862">Zinc</keyword>
<accession>A0AAD9UDA1</accession>
<dbReference type="PANTHER" id="PTHR24102:SF28">
    <property type="entry name" value="PHD-TYPE DOMAIN-CONTAINING PROTEIN"/>
    <property type="match status" value="1"/>
</dbReference>
<dbReference type="SUPFAM" id="SSF57903">
    <property type="entry name" value="FYVE/PHD zinc finger"/>
    <property type="match status" value="1"/>
</dbReference>
<reference evidence="6" key="1">
    <citation type="journal article" date="2023" name="Mol. Biol. Evol.">
        <title>Third-Generation Sequencing Reveals the Adaptive Role of the Epigenome in Three Deep-Sea Polychaetes.</title>
        <authorList>
            <person name="Perez M."/>
            <person name="Aroh O."/>
            <person name="Sun Y."/>
            <person name="Lan Y."/>
            <person name="Juniper S.K."/>
            <person name="Young C.R."/>
            <person name="Angers B."/>
            <person name="Qian P.Y."/>
        </authorList>
    </citation>
    <scope>NUCLEOTIDE SEQUENCE</scope>
    <source>
        <strain evidence="6">R07B-5</strain>
    </source>
</reference>
<keyword evidence="1" id="KW-0479">Metal-binding</keyword>
<proteinExistence type="predicted"/>
<feature type="compositionally biased region" description="Basic and acidic residues" evidence="4">
    <location>
        <begin position="1"/>
        <end position="19"/>
    </location>
</feature>
<keyword evidence="7" id="KW-1185">Reference proteome</keyword>
<dbReference type="InterPro" id="IPR013083">
    <property type="entry name" value="Znf_RING/FYVE/PHD"/>
</dbReference>
<protein>
    <recommendedName>
        <fullName evidence="5">Zinc finger PHD-type domain-containing protein</fullName>
    </recommendedName>
</protein>
<evidence type="ECO:0000256" key="2">
    <source>
        <dbReference type="ARBA" id="ARBA00022771"/>
    </source>
</evidence>
<dbReference type="SUPFAM" id="SSF54160">
    <property type="entry name" value="Chromo domain-like"/>
    <property type="match status" value="1"/>
</dbReference>
<organism evidence="6 7">
    <name type="scientific">Ridgeia piscesae</name>
    <name type="common">Tubeworm</name>
    <dbReference type="NCBI Taxonomy" id="27915"/>
    <lineage>
        <taxon>Eukaryota</taxon>
        <taxon>Metazoa</taxon>
        <taxon>Spiralia</taxon>
        <taxon>Lophotrochozoa</taxon>
        <taxon>Annelida</taxon>
        <taxon>Polychaeta</taxon>
        <taxon>Sedentaria</taxon>
        <taxon>Canalipalpata</taxon>
        <taxon>Sabellida</taxon>
        <taxon>Siboglinidae</taxon>
        <taxon>Ridgeia</taxon>
    </lineage>
</organism>
<evidence type="ECO:0000256" key="4">
    <source>
        <dbReference type="SAM" id="MobiDB-lite"/>
    </source>
</evidence>
<keyword evidence="2" id="KW-0863">Zinc-finger</keyword>
<evidence type="ECO:0000259" key="5">
    <source>
        <dbReference type="SMART" id="SM00249"/>
    </source>
</evidence>
<evidence type="ECO:0000313" key="7">
    <source>
        <dbReference type="Proteomes" id="UP001209878"/>
    </source>
</evidence>
<evidence type="ECO:0000313" key="6">
    <source>
        <dbReference type="EMBL" id="KAK2185163.1"/>
    </source>
</evidence>
<dbReference type="Gene3D" id="3.30.40.10">
    <property type="entry name" value="Zinc/RING finger domain, C3HC4 (zinc finger)"/>
    <property type="match status" value="1"/>
</dbReference>
<name>A0AAD9UDA1_RIDPI</name>
<dbReference type="Proteomes" id="UP001209878">
    <property type="component" value="Unassembled WGS sequence"/>
</dbReference>
<dbReference type="EMBL" id="JAODUO010000243">
    <property type="protein sequence ID" value="KAK2185163.1"/>
    <property type="molecule type" value="Genomic_DNA"/>
</dbReference>
<dbReference type="InterPro" id="IPR001965">
    <property type="entry name" value="Znf_PHD"/>
</dbReference>
<gene>
    <name evidence="6" type="ORF">NP493_244g01003</name>
</gene>
<dbReference type="AlphaFoldDB" id="A0AAD9UDA1"/>
<dbReference type="InterPro" id="IPR019787">
    <property type="entry name" value="Znf_PHD-finger"/>
</dbReference>
<evidence type="ECO:0000256" key="3">
    <source>
        <dbReference type="ARBA" id="ARBA00022833"/>
    </source>
</evidence>
<feature type="compositionally biased region" description="Basic residues" evidence="4">
    <location>
        <begin position="20"/>
        <end position="35"/>
    </location>
</feature>
<feature type="domain" description="Zinc finger PHD-type" evidence="5">
    <location>
        <begin position="76"/>
        <end position="128"/>
    </location>
</feature>
<sequence>MRVEEKAKMLKKEKAEAERKKKMKKIRKKKKIQMQKKKDEEQLGADAVWEVTGGDGNDQGQPLPEEESEDESHDQQCRVCKERGEMILCDFCPGVYHLDCLNPPLTTALACPLKGKVVKILTWKWSHKPTDCDELDHTCSPRKKKPERLLLVKYEFHSYWDCDWIREIQLEVHQYFTHRIFKLRWDQDEPPALEDGSSLEKTHHRSKSKVDTPHNLEERYYKYGIKPEWLTIHRVLVHE</sequence>
<dbReference type="InterPro" id="IPR016197">
    <property type="entry name" value="Chromo-like_dom_sf"/>
</dbReference>
<dbReference type="Pfam" id="PF00628">
    <property type="entry name" value="PHD"/>
    <property type="match status" value="1"/>
</dbReference>
<dbReference type="SMART" id="SM00249">
    <property type="entry name" value="PHD"/>
    <property type="match status" value="1"/>
</dbReference>
<dbReference type="InterPro" id="IPR011011">
    <property type="entry name" value="Znf_FYVE_PHD"/>
</dbReference>
<evidence type="ECO:0000256" key="1">
    <source>
        <dbReference type="ARBA" id="ARBA00022723"/>
    </source>
</evidence>